<sequence length="61" mass="7082">MEVKQDMTLEEQKQVAIDYYVNLMRIKAAQTSENKELDYQIKVAKVKLSTFSIDISELEIA</sequence>
<dbReference type="Proteomes" id="UP000054874">
    <property type="component" value="Unassembled WGS sequence"/>
</dbReference>
<dbReference type="OrthoDB" id="2085500at2"/>
<accession>A0A0V8QEV8</accession>
<reference evidence="1 2" key="1">
    <citation type="submission" date="2015-11" db="EMBL/GenBank/DDBJ databases">
        <title>Butyribacter intestini gen. nov., sp. nov., a butyric acid-producing bacterium of the family Lachnospiraceae isolated from the human faeces.</title>
        <authorList>
            <person name="Zou Y."/>
            <person name="Xue W."/>
            <person name="Luo G."/>
            <person name="Lv M."/>
        </authorList>
    </citation>
    <scope>NUCLEOTIDE SEQUENCE [LARGE SCALE GENOMIC DNA]</scope>
    <source>
        <strain evidence="1 2">ACET-33324</strain>
    </source>
</reference>
<organism evidence="1 2">
    <name type="scientific">Acetivibrio ethanolgignens</name>
    <dbReference type="NCBI Taxonomy" id="290052"/>
    <lineage>
        <taxon>Bacteria</taxon>
        <taxon>Bacillati</taxon>
        <taxon>Bacillota</taxon>
        <taxon>Clostridia</taxon>
        <taxon>Eubacteriales</taxon>
        <taxon>Oscillospiraceae</taxon>
        <taxon>Acetivibrio</taxon>
    </lineage>
</organism>
<gene>
    <name evidence="1" type="ORF">ASU35_01870</name>
</gene>
<protein>
    <submittedName>
        <fullName evidence="1">Uncharacterized protein</fullName>
    </submittedName>
</protein>
<keyword evidence="2" id="KW-1185">Reference proteome</keyword>
<name>A0A0V8QEV8_9FIRM</name>
<dbReference type="AlphaFoldDB" id="A0A0V8QEV8"/>
<proteinExistence type="predicted"/>
<dbReference type="RefSeq" id="WP_058352724.1">
    <property type="nucleotide sequence ID" value="NZ_CABMMD010000153.1"/>
</dbReference>
<evidence type="ECO:0000313" key="2">
    <source>
        <dbReference type="Proteomes" id="UP000054874"/>
    </source>
</evidence>
<evidence type="ECO:0000313" key="1">
    <source>
        <dbReference type="EMBL" id="KSV59088.1"/>
    </source>
</evidence>
<dbReference type="STRING" id="290052.ASU35_01870"/>
<dbReference type="EMBL" id="LNAM01000153">
    <property type="protein sequence ID" value="KSV59088.1"/>
    <property type="molecule type" value="Genomic_DNA"/>
</dbReference>
<comment type="caution">
    <text evidence="1">The sequence shown here is derived from an EMBL/GenBank/DDBJ whole genome shotgun (WGS) entry which is preliminary data.</text>
</comment>